<evidence type="ECO:0000256" key="1">
    <source>
        <dbReference type="ARBA" id="ARBA00004651"/>
    </source>
</evidence>
<dbReference type="PROSITE" id="PS50928">
    <property type="entry name" value="ABC_TM1"/>
    <property type="match status" value="1"/>
</dbReference>
<keyword evidence="4 7" id="KW-0812">Transmembrane</keyword>
<organism evidence="9 10">
    <name type="scientific">Geomesophilobacter sediminis</name>
    <dbReference type="NCBI Taxonomy" id="2798584"/>
    <lineage>
        <taxon>Bacteria</taxon>
        <taxon>Pseudomonadati</taxon>
        <taxon>Thermodesulfobacteriota</taxon>
        <taxon>Desulfuromonadia</taxon>
        <taxon>Geobacterales</taxon>
        <taxon>Geobacteraceae</taxon>
        <taxon>Geomesophilobacter</taxon>
    </lineage>
</organism>
<protein>
    <submittedName>
        <fullName evidence="9">ABC transporter permease</fullName>
    </submittedName>
</protein>
<proteinExistence type="inferred from homology"/>
<reference evidence="9" key="1">
    <citation type="submission" date="2020-12" db="EMBL/GenBank/DDBJ databases">
        <title>Geomonas sp. Red875, isolated from river sediment.</title>
        <authorList>
            <person name="Xu Z."/>
            <person name="Zhang Z."/>
            <person name="Masuda Y."/>
            <person name="Itoh H."/>
            <person name="Senoo K."/>
        </authorList>
    </citation>
    <scope>NUCLEOTIDE SEQUENCE</scope>
    <source>
        <strain evidence="9">Red875</strain>
    </source>
</reference>
<evidence type="ECO:0000256" key="7">
    <source>
        <dbReference type="RuleBase" id="RU363032"/>
    </source>
</evidence>
<feature type="transmembrane region" description="Helical" evidence="7">
    <location>
        <begin position="221"/>
        <end position="241"/>
    </location>
</feature>
<dbReference type="InterPro" id="IPR000515">
    <property type="entry name" value="MetI-like"/>
</dbReference>
<evidence type="ECO:0000256" key="3">
    <source>
        <dbReference type="ARBA" id="ARBA00022475"/>
    </source>
</evidence>
<feature type="domain" description="ABC transmembrane type-1" evidence="8">
    <location>
        <begin position="58"/>
        <end position="238"/>
    </location>
</feature>
<dbReference type="AlphaFoldDB" id="A0A8J7LY49"/>
<dbReference type="Proteomes" id="UP000636888">
    <property type="component" value="Unassembled WGS sequence"/>
</dbReference>
<keyword evidence="10" id="KW-1185">Reference proteome</keyword>
<feature type="transmembrane region" description="Helical" evidence="7">
    <location>
        <begin position="99"/>
        <end position="118"/>
    </location>
</feature>
<dbReference type="GO" id="GO:0005886">
    <property type="term" value="C:plasma membrane"/>
    <property type="evidence" value="ECO:0007669"/>
    <property type="project" value="UniProtKB-SubCell"/>
</dbReference>
<feature type="transmembrane region" description="Helical" evidence="7">
    <location>
        <begin position="164"/>
        <end position="181"/>
    </location>
</feature>
<comment type="similarity">
    <text evidence="7">Belongs to the binding-protein-dependent transport system permease family.</text>
</comment>
<dbReference type="PANTHER" id="PTHR30151">
    <property type="entry name" value="ALKANE SULFONATE ABC TRANSPORTER-RELATED, MEMBRANE SUBUNIT"/>
    <property type="match status" value="1"/>
</dbReference>
<dbReference type="Pfam" id="PF00528">
    <property type="entry name" value="BPD_transp_1"/>
    <property type="match status" value="1"/>
</dbReference>
<comment type="subcellular location">
    <subcellularLocation>
        <location evidence="1 7">Cell membrane</location>
        <topology evidence="1 7">Multi-pass membrane protein</topology>
    </subcellularLocation>
</comment>
<comment type="caution">
    <text evidence="9">The sequence shown here is derived from an EMBL/GenBank/DDBJ whole genome shotgun (WGS) entry which is preliminary data.</text>
</comment>
<sequence>MKTAFRTRVLQLAAILLLLAAWQFLPGKVVNQHFLPPLSEVLKTIFALLTANELQRHILISLKRIAGGLGVALVIGAPLGLLMGWYREFEQIVDAPLQAGRQISALALFPVFILLFGIGELSKAIIIFWAAFWPILLNSTVGVKHIDPVLIRSARSMGAGGWSLFLELIAPAAAPSIFTGIRLGASYAFMVLVAAEMVGADAGLGFLVLNSQETFKIPEMYAAIITLCLFGLLINHLLLYAEKRATRWKQLRAGA</sequence>
<dbReference type="Gene3D" id="1.10.3720.10">
    <property type="entry name" value="MetI-like"/>
    <property type="match status" value="1"/>
</dbReference>
<feature type="transmembrane region" description="Helical" evidence="7">
    <location>
        <begin position="124"/>
        <end position="143"/>
    </location>
</feature>
<feature type="transmembrane region" description="Helical" evidence="7">
    <location>
        <begin position="65"/>
        <end position="87"/>
    </location>
</feature>
<evidence type="ECO:0000259" key="8">
    <source>
        <dbReference type="PROSITE" id="PS50928"/>
    </source>
</evidence>
<dbReference type="EMBL" id="JAEMHM010000004">
    <property type="protein sequence ID" value="MBJ6724336.1"/>
    <property type="molecule type" value="Genomic_DNA"/>
</dbReference>
<evidence type="ECO:0000256" key="4">
    <source>
        <dbReference type="ARBA" id="ARBA00022692"/>
    </source>
</evidence>
<evidence type="ECO:0000256" key="2">
    <source>
        <dbReference type="ARBA" id="ARBA00022448"/>
    </source>
</evidence>
<feature type="transmembrane region" description="Helical" evidence="7">
    <location>
        <begin position="187"/>
        <end position="209"/>
    </location>
</feature>
<dbReference type="PANTHER" id="PTHR30151:SF0">
    <property type="entry name" value="ABC TRANSPORTER PERMEASE PROTEIN MJ0413-RELATED"/>
    <property type="match status" value="1"/>
</dbReference>
<keyword evidence="2 7" id="KW-0813">Transport</keyword>
<keyword evidence="3" id="KW-1003">Cell membrane</keyword>
<evidence type="ECO:0000313" key="9">
    <source>
        <dbReference type="EMBL" id="MBJ6724336.1"/>
    </source>
</evidence>
<dbReference type="GO" id="GO:0055085">
    <property type="term" value="P:transmembrane transport"/>
    <property type="evidence" value="ECO:0007669"/>
    <property type="project" value="InterPro"/>
</dbReference>
<name>A0A8J7LY49_9BACT</name>
<evidence type="ECO:0000256" key="5">
    <source>
        <dbReference type="ARBA" id="ARBA00022989"/>
    </source>
</evidence>
<keyword evidence="5 7" id="KW-1133">Transmembrane helix</keyword>
<evidence type="ECO:0000313" key="10">
    <source>
        <dbReference type="Proteomes" id="UP000636888"/>
    </source>
</evidence>
<gene>
    <name evidence="9" type="ORF">JFN93_06425</name>
</gene>
<keyword evidence="6 7" id="KW-0472">Membrane</keyword>
<evidence type="ECO:0000256" key="6">
    <source>
        <dbReference type="ARBA" id="ARBA00023136"/>
    </source>
</evidence>
<accession>A0A8J7LY49</accession>
<dbReference type="InterPro" id="IPR035906">
    <property type="entry name" value="MetI-like_sf"/>
</dbReference>
<dbReference type="CDD" id="cd06261">
    <property type="entry name" value="TM_PBP2"/>
    <property type="match status" value="1"/>
</dbReference>
<dbReference type="SUPFAM" id="SSF161098">
    <property type="entry name" value="MetI-like"/>
    <property type="match status" value="1"/>
</dbReference>
<dbReference type="RefSeq" id="WP_199383170.1">
    <property type="nucleotide sequence ID" value="NZ_JAEMHM010000004.1"/>
</dbReference>